<evidence type="ECO:0000313" key="12">
    <source>
        <dbReference type="Proteomes" id="UP001232063"/>
    </source>
</evidence>
<evidence type="ECO:0000259" key="9">
    <source>
        <dbReference type="PROSITE" id="PS50109"/>
    </source>
</evidence>
<evidence type="ECO:0000256" key="7">
    <source>
        <dbReference type="PROSITE-ProRule" id="PRU00169"/>
    </source>
</evidence>
<comment type="caution">
    <text evidence="11">The sequence shown here is derived from an EMBL/GenBank/DDBJ whole genome shotgun (WGS) entry which is preliminary data.</text>
</comment>
<dbReference type="Gene3D" id="1.10.287.130">
    <property type="match status" value="1"/>
</dbReference>
<dbReference type="Gene3D" id="3.40.50.2300">
    <property type="match status" value="1"/>
</dbReference>
<dbReference type="SUPFAM" id="SSF55874">
    <property type="entry name" value="ATPase domain of HSP90 chaperone/DNA topoisomerase II/histidine kinase"/>
    <property type="match status" value="1"/>
</dbReference>
<dbReference type="InterPro" id="IPR004358">
    <property type="entry name" value="Sig_transdc_His_kin-like_C"/>
</dbReference>
<dbReference type="PROSITE" id="PS50109">
    <property type="entry name" value="HIS_KIN"/>
    <property type="match status" value="1"/>
</dbReference>
<dbReference type="Pfam" id="PF00072">
    <property type="entry name" value="Response_reg"/>
    <property type="match status" value="1"/>
</dbReference>
<dbReference type="GO" id="GO:0000155">
    <property type="term" value="F:phosphorelay sensor kinase activity"/>
    <property type="evidence" value="ECO:0007669"/>
    <property type="project" value="InterPro"/>
</dbReference>
<dbReference type="InterPro" id="IPR003661">
    <property type="entry name" value="HisK_dim/P_dom"/>
</dbReference>
<evidence type="ECO:0000259" key="10">
    <source>
        <dbReference type="PROSITE" id="PS50110"/>
    </source>
</evidence>
<evidence type="ECO:0000256" key="3">
    <source>
        <dbReference type="ARBA" id="ARBA00022553"/>
    </source>
</evidence>
<dbReference type="CDD" id="cd00082">
    <property type="entry name" value="HisKA"/>
    <property type="match status" value="1"/>
</dbReference>
<dbReference type="Gene3D" id="3.30.565.10">
    <property type="entry name" value="Histidine kinase-like ATPase, C-terminal domain"/>
    <property type="match status" value="1"/>
</dbReference>
<feature type="coiled-coil region" evidence="8">
    <location>
        <begin position="146"/>
        <end position="190"/>
    </location>
</feature>
<dbReference type="InterPro" id="IPR001789">
    <property type="entry name" value="Sig_transdc_resp-reg_receiver"/>
</dbReference>
<feature type="modified residue" description="4-aspartylphosphate" evidence="7">
    <location>
        <position position="63"/>
    </location>
</feature>
<sequence length="419" mass="47411">MTKTNVSTEIKILLVDDDEDDFVLTRDTLSEIPNKKYILEWESNYEKAREIISRSIHDVYLVDFQIGAFSGLDLIMEAQQHGITAPLILLTGKSDLEIDERALQVGASDYLVKGTFGLFDLERSIRYSLEHAKNLAEIRKLNTTLEKRVEQRTRDLAMALQELEQTNENLRKAEKEILKTLEKERELNALKSRFVTMASHEFRTPLSTILSSASLIAKYNNPGDEDNRLRHIGRIKSAVNNLTAILNDFLSISKLEEGKVECNPVPFNIEELTSEVTEEMQALVKEGQTIHYEHKGSAEIMLDKNLTRNILINLISNAIKYSKEGKSIEVRTDFQNANLEIEVEDHGIGIPESEQGHLFTRFFRAQNASNIQGTGLGLTIVKRYIDLMQGSIAFKSQENHGTIFNVKIPAPALSLHSTP</sequence>
<feature type="domain" description="Histidine kinase" evidence="9">
    <location>
        <begin position="197"/>
        <end position="412"/>
    </location>
</feature>
<reference evidence="11" key="1">
    <citation type="submission" date="2023-05" db="EMBL/GenBank/DDBJ databases">
        <authorList>
            <person name="Zhang X."/>
        </authorList>
    </citation>
    <scope>NUCLEOTIDE SEQUENCE</scope>
    <source>
        <strain evidence="11">BD1B2-1</strain>
    </source>
</reference>
<dbReference type="InterPro" id="IPR050736">
    <property type="entry name" value="Sensor_HK_Regulatory"/>
</dbReference>
<evidence type="ECO:0000256" key="4">
    <source>
        <dbReference type="ARBA" id="ARBA00022679"/>
    </source>
</evidence>
<dbReference type="EMBL" id="JASJOU010000014">
    <property type="protein sequence ID" value="MDJ1505117.1"/>
    <property type="molecule type" value="Genomic_DNA"/>
</dbReference>
<dbReference type="FunFam" id="3.30.565.10:FF:000006">
    <property type="entry name" value="Sensor histidine kinase WalK"/>
    <property type="match status" value="1"/>
</dbReference>
<dbReference type="InterPro" id="IPR036890">
    <property type="entry name" value="HATPase_C_sf"/>
</dbReference>
<dbReference type="CDD" id="cd00156">
    <property type="entry name" value="REC"/>
    <property type="match status" value="1"/>
</dbReference>
<dbReference type="SUPFAM" id="SSF47384">
    <property type="entry name" value="Homodimeric domain of signal transducing histidine kinase"/>
    <property type="match status" value="1"/>
</dbReference>
<dbReference type="InterPro" id="IPR011006">
    <property type="entry name" value="CheY-like_superfamily"/>
</dbReference>
<dbReference type="Proteomes" id="UP001232063">
    <property type="component" value="Unassembled WGS sequence"/>
</dbReference>
<keyword evidence="12" id="KW-1185">Reference proteome</keyword>
<dbReference type="InterPro" id="IPR005467">
    <property type="entry name" value="His_kinase_dom"/>
</dbReference>
<keyword evidence="5 11" id="KW-0418">Kinase</keyword>
<dbReference type="PROSITE" id="PS50110">
    <property type="entry name" value="RESPONSE_REGULATORY"/>
    <property type="match status" value="1"/>
</dbReference>
<evidence type="ECO:0000256" key="1">
    <source>
        <dbReference type="ARBA" id="ARBA00000085"/>
    </source>
</evidence>
<dbReference type="PRINTS" id="PR00344">
    <property type="entry name" value="BCTRLSENSOR"/>
</dbReference>
<dbReference type="SMART" id="SM00388">
    <property type="entry name" value="HisKA"/>
    <property type="match status" value="1"/>
</dbReference>
<dbReference type="Pfam" id="PF00512">
    <property type="entry name" value="HisKA"/>
    <property type="match status" value="1"/>
</dbReference>
<evidence type="ECO:0000256" key="5">
    <source>
        <dbReference type="ARBA" id="ARBA00022777"/>
    </source>
</evidence>
<dbReference type="InterPro" id="IPR036097">
    <property type="entry name" value="HisK_dim/P_sf"/>
</dbReference>
<keyword evidence="6" id="KW-0902">Two-component regulatory system</keyword>
<gene>
    <name evidence="11" type="ORF">QNI22_30920</name>
</gene>
<feature type="domain" description="Response regulatory" evidence="10">
    <location>
        <begin position="11"/>
        <end position="128"/>
    </location>
</feature>
<dbReference type="SUPFAM" id="SSF52172">
    <property type="entry name" value="CheY-like"/>
    <property type="match status" value="1"/>
</dbReference>
<proteinExistence type="predicted"/>
<keyword evidence="4" id="KW-0808">Transferase</keyword>
<dbReference type="Pfam" id="PF02518">
    <property type="entry name" value="HATPase_c"/>
    <property type="match status" value="1"/>
</dbReference>
<dbReference type="PANTHER" id="PTHR43711:SF26">
    <property type="entry name" value="SENSOR HISTIDINE KINASE RCSC"/>
    <property type="match status" value="1"/>
</dbReference>
<evidence type="ECO:0000256" key="2">
    <source>
        <dbReference type="ARBA" id="ARBA00012438"/>
    </source>
</evidence>
<dbReference type="SMART" id="SM00387">
    <property type="entry name" value="HATPase_c"/>
    <property type="match status" value="1"/>
</dbReference>
<protein>
    <recommendedName>
        <fullName evidence="2">histidine kinase</fullName>
        <ecNumber evidence="2">2.7.13.3</ecNumber>
    </recommendedName>
</protein>
<keyword evidence="3 7" id="KW-0597">Phosphoprotein</keyword>
<evidence type="ECO:0000313" key="11">
    <source>
        <dbReference type="EMBL" id="MDJ1505117.1"/>
    </source>
</evidence>
<comment type="catalytic activity">
    <reaction evidence="1">
        <text>ATP + protein L-histidine = ADP + protein N-phospho-L-histidine.</text>
        <dbReference type="EC" id="2.7.13.3"/>
    </reaction>
</comment>
<evidence type="ECO:0000256" key="8">
    <source>
        <dbReference type="SAM" id="Coils"/>
    </source>
</evidence>
<keyword evidence="8" id="KW-0175">Coiled coil</keyword>
<dbReference type="CDD" id="cd00075">
    <property type="entry name" value="HATPase"/>
    <property type="match status" value="1"/>
</dbReference>
<name>A0AAE3RCC7_9BACT</name>
<dbReference type="PANTHER" id="PTHR43711">
    <property type="entry name" value="TWO-COMPONENT HISTIDINE KINASE"/>
    <property type="match status" value="1"/>
</dbReference>
<organism evidence="11 12">
    <name type="scientific">Xanthocytophaga agilis</name>
    <dbReference type="NCBI Taxonomy" id="3048010"/>
    <lineage>
        <taxon>Bacteria</taxon>
        <taxon>Pseudomonadati</taxon>
        <taxon>Bacteroidota</taxon>
        <taxon>Cytophagia</taxon>
        <taxon>Cytophagales</taxon>
        <taxon>Rhodocytophagaceae</taxon>
        <taxon>Xanthocytophaga</taxon>
    </lineage>
</organism>
<dbReference type="SMART" id="SM00448">
    <property type="entry name" value="REC"/>
    <property type="match status" value="1"/>
</dbReference>
<dbReference type="EC" id="2.7.13.3" evidence="2"/>
<dbReference type="AlphaFoldDB" id="A0AAE3RCC7"/>
<dbReference type="InterPro" id="IPR003594">
    <property type="entry name" value="HATPase_dom"/>
</dbReference>
<dbReference type="RefSeq" id="WP_314516897.1">
    <property type="nucleotide sequence ID" value="NZ_JASJOU010000014.1"/>
</dbReference>
<accession>A0AAE3RCC7</accession>
<evidence type="ECO:0000256" key="6">
    <source>
        <dbReference type="ARBA" id="ARBA00023012"/>
    </source>
</evidence>